<dbReference type="AlphaFoldDB" id="X1AYU0"/>
<accession>X1AYU0</accession>
<feature type="non-terminal residue" evidence="1">
    <location>
        <position position="108"/>
    </location>
</feature>
<proteinExistence type="predicted"/>
<dbReference type="EMBL" id="BART01005365">
    <property type="protein sequence ID" value="GAG64916.1"/>
    <property type="molecule type" value="Genomic_DNA"/>
</dbReference>
<sequence length="108" mass="12018">MGTAQATEITDVFWHFDMRIIEITLDAFPSTLDNWTMYVDDEEVPMEGGPGKPVIRPNAPLEQPPTGLIIGTEPWITGLTEVDFPCCGTIQFDIPGEGLTNKYEFNLV</sequence>
<organism evidence="1">
    <name type="scientific">marine sediment metagenome</name>
    <dbReference type="NCBI Taxonomy" id="412755"/>
    <lineage>
        <taxon>unclassified sequences</taxon>
        <taxon>metagenomes</taxon>
        <taxon>ecological metagenomes</taxon>
    </lineage>
</organism>
<gene>
    <name evidence="1" type="ORF">S01H4_12559</name>
</gene>
<reference evidence="1" key="1">
    <citation type="journal article" date="2014" name="Front. Microbiol.">
        <title>High frequency of phylogenetically diverse reductive dehalogenase-homologous genes in deep subseafloor sedimentary metagenomes.</title>
        <authorList>
            <person name="Kawai M."/>
            <person name="Futagami T."/>
            <person name="Toyoda A."/>
            <person name="Takaki Y."/>
            <person name="Nishi S."/>
            <person name="Hori S."/>
            <person name="Arai W."/>
            <person name="Tsubouchi T."/>
            <person name="Morono Y."/>
            <person name="Uchiyama I."/>
            <person name="Ito T."/>
            <person name="Fujiyama A."/>
            <person name="Inagaki F."/>
            <person name="Takami H."/>
        </authorList>
    </citation>
    <scope>NUCLEOTIDE SEQUENCE</scope>
    <source>
        <strain evidence="1">Expedition CK06-06</strain>
    </source>
</reference>
<evidence type="ECO:0000313" key="1">
    <source>
        <dbReference type="EMBL" id="GAG64916.1"/>
    </source>
</evidence>
<name>X1AYU0_9ZZZZ</name>
<protein>
    <submittedName>
        <fullName evidence="1">Uncharacterized protein</fullName>
    </submittedName>
</protein>
<comment type="caution">
    <text evidence="1">The sequence shown here is derived from an EMBL/GenBank/DDBJ whole genome shotgun (WGS) entry which is preliminary data.</text>
</comment>